<proteinExistence type="predicted"/>
<evidence type="ECO:0000313" key="3">
    <source>
        <dbReference type="Proteomes" id="UP001519460"/>
    </source>
</evidence>
<feature type="region of interest" description="Disordered" evidence="1">
    <location>
        <begin position="203"/>
        <end position="234"/>
    </location>
</feature>
<dbReference type="EMBL" id="JACVVK020000161">
    <property type="protein sequence ID" value="KAK7487676.1"/>
    <property type="molecule type" value="Genomic_DNA"/>
</dbReference>
<feature type="region of interest" description="Disordered" evidence="1">
    <location>
        <begin position="148"/>
        <end position="171"/>
    </location>
</feature>
<keyword evidence="3" id="KW-1185">Reference proteome</keyword>
<evidence type="ECO:0000256" key="1">
    <source>
        <dbReference type="SAM" id="MobiDB-lite"/>
    </source>
</evidence>
<dbReference type="Proteomes" id="UP001519460">
    <property type="component" value="Unassembled WGS sequence"/>
</dbReference>
<protein>
    <submittedName>
        <fullName evidence="2">Uncharacterized protein</fullName>
    </submittedName>
</protein>
<feature type="region of interest" description="Disordered" evidence="1">
    <location>
        <begin position="1"/>
        <end position="100"/>
    </location>
</feature>
<comment type="caution">
    <text evidence="2">The sequence shown here is derived from an EMBL/GenBank/DDBJ whole genome shotgun (WGS) entry which is preliminary data.</text>
</comment>
<name>A0ABD0KKD4_9CAEN</name>
<accession>A0ABD0KKD4</accession>
<reference evidence="2 3" key="1">
    <citation type="journal article" date="2023" name="Sci. Data">
        <title>Genome assembly of the Korean intertidal mud-creeper Batillaria attramentaria.</title>
        <authorList>
            <person name="Patra A.K."/>
            <person name="Ho P.T."/>
            <person name="Jun S."/>
            <person name="Lee S.J."/>
            <person name="Kim Y."/>
            <person name="Won Y.J."/>
        </authorList>
    </citation>
    <scope>NUCLEOTIDE SEQUENCE [LARGE SCALE GENOMIC DNA]</scope>
    <source>
        <strain evidence="2">Wonlab-2016</strain>
    </source>
</reference>
<evidence type="ECO:0000313" key="2">
    <source>
        <dbReference type="EMBL" id="KAK7487676.1"/>
    </source>
</evidence>
<dbReference type="AlphaFoldDB" id="A0ABD0KKD4"/>
<feature type="compositionally biased region" description="Basic and acidic residues" evidence="1">
    <location>
        <begin position="7"/>
        <end position="16"/>
    </location>
</feature>
<organism evidence="2 3">
    <name type="scientific">Batillaria attramentaria</name>
    <dbReference type="NCBI Taxonomy" id="370345"/>
    <lineage>
        <taxon>Eukaryota</taxon>
        <taxon>Metazoa</taxon>
        <taxon>Spiralia</taxon>
        <taxon>Lophotrochozoa</taxon>
        <taxon>Mollusca</taxon>
        <taxon>Gastropoda</taxon>
        <taxon>Caenogastropoda</taxon>
        <taxon>Sorbeoconcha</taxon>
        <taxon>Cerithioidea</taxon>
        <taxon>Batillariidae</taxon>
        <taxon>Batillaria</taxon>
    </lineage>
</organism>
<sequence>MGASHQKLADSPRETHSQSSPVMETDYEATPPRGQGLPTRQLPFDPRSPTDNINRTPIIVDKTPDNCLDPRSPTPGVERTPLTLLTSRGIGPVSMTQEEAEVVETVTCETEQEMMTPQKEALSPDSGCSLQDMLVDVDDSSPLILSTEEENTNSTDSRPFARLVSRPKQLFPTTRQASLTKEFSTPRSPLTAVAVDANSPRQIVQAKQRKQVARHGSGFRGLRDPCIDKENVSH</sequence>
<feature type="compositionally biased region" description="Basic and acidic residues" evidence="1">
    <location>
        <begin position="221"/>
        <end position="234"/>
    </location>
</feature>
<gene>
    <name evidence="2" type="ORF">BaRGS_00021095</name>
</gene>